<dbReference type="PANTHER" id="PTHR30006">
    <property type="entry name" value="THIAMINE-BINDING PERIPLASMIC PROTEIN-RELATED"/>
    <property type="match status" value="1"/>
</dbReference>
<dbReference type="SUPFAM" id="SSF53850">
    <property type="entry name" value="Periplasmic binding protein-like II"/>
    <property type="match status" value="1"/>
</dbReference>
<organism evidence="3">
    <name type="scientific">marine sediment metagenome</name>
    <dbReference type="NCBI Taxonomy" id="412755"/>
    <lineage>
        <taxon>unclassified sequences</taxon>
        <taxon>metagenomes</taxon>
        <taxon>ecological metagenomes</taxon>
    </lineage>
</organism>
<accession>A0A0F8YYL4</accession>
<reference evidence="3" key="1">
    <citation type="journal article" date="2015" name="Nature">
        <title>Complex archaea that bridge the gap between prokaryotes and eukaryotes.</title>
        <authorList>
            <person name="Spang A."/>
            <person name="Saw J.H."/>
            <person name="Jorgensen S.L."/>
            <person name="Zaremba-Niedzwiedzka K."/>
            <person name="Martijn J."/>
            <person name="Lind A.E."/>
            <person name="van Eijk R."/>
            <person name="Schleper C."/>
            <person name="Guy L."/>
            <person name="Ettema T.J."/>
        </authorList>
    </citation>
    <scope>NUCLEOTIDE SEQUENCE</scope>
</reference>
<evidence type="ECO:0000256" key="2">
    <source>
        <dbReference type="SAM" id="Coils"/>
    </source>
</evidence>
<proteinExistence type="predicted"/>
<keyword evidence="1" id="KW-0732">Signal</keyword>
<dbReference type="GO" id="GO:0030288">
    <property type="term" value="C:outer membrane-bounded periplasmic space"/>
    <property type="evidence" value="ECO:0007669"/>
    <property type="project" value="TreeGrafter"/>
</dbReference>
<evidence type="ECO:0000256" key="1">
    <source>
        <dbReference type="ARBA" id="ARBA00022729"/>
    </source>
</evidence>
<protein>
    <submittedName>
        <fullName evidence="3">Uncharacterized protein</fullName>
    </submittedName>
</protein>
<dbReference type="GO" id="GO:0015888">
    <property type="term" value="P:thiamine transport"/>
    <property type="evidence" value="ECO:0007669"/>
    <property type="project" value="TreeGrafter"/>
</dbReference>
<dbReference type="PANTHER" id="PTHR30006:SF2">
    <property type="entry name" value="ABC TRANSPORTER SUBSTRATE-BINDING PROTEIN"/>
    <property type="match status" value="1"/>
</dbReference>
<dbReference type="GO" id="GO:0030976">
    <property type="term" value="F:thiamine pyrophosphate binding"/>
    <property type="evidence" value="ECO:0007669"/>
    <property type="project" value="TreeGrafter"/>
</dbReference>
<evidence type="ECO:0000313" key="3">
    <source>
        <dbReference type="EMBL" id="KKK86542.1"/>
    </source>
</evidence>
<dbReference type="Gene3D" id="3.40.190.10">
    <property type="entry name" value="Periplasmic binding protein-like II"/>
    <property type="match status" value="1"/>
</dbReference>
<dbReference type="EMBL" id="LAZR01050797">
    <property type="protein sequence ID" value="KKK86542.1"/>
    <property type="molecule type" value="Genomic_DNA"/>
</dbReference>
<dbReference type="AlphaFoldDB" id="A0A0F8YYL4"/>
<keyword evidence="2" id="KW-0175">Coiled coil</keyword>
<sequence>GNIVHTLPYASGTMHETIEILIQGFGEKEAWRYLRLLAAQLARFSTGSTDTTNLVKRGEVPIGVAQPQMNAMAARKDGYPVRDLLPEKTILVPEAVALLKGAPNEANGKIFLDWLFSTDGQKSVLEGRYFAASTDVKFSEWEKQGVEMAKHAKKALGVDSFWDLKAGFIEYDLDLATKRWDEVNKKYEYEIYRKWGKLKSSLFLIEEVEEEIKAAKAKNVDVTRAEAKIKEARKLFEYDGKFAAARLAAVKARALLVTP</sequence>
<gene>
    <name evidence="3" type="ORF">LCGC14_2762190</name>
</gene>
<feature type="coiled-coil region" evidence="2">
    <location>
        <begin position="198"/>
        <end position="235"/>
    </location>
</feature>
<feature type="non-terminal residue" evidence="3">
    <location>
        <position position="1"/>
    </location>
</feature>
<name>A0A0F8YYL4_9ZZZZ</name>
<comment type="caution">
    <text evidence="3">The sequence shown here is derived from an EMBL/GenBank/DDBJ whole genome shotgun (WGS) entry which is preliminary data.</text>
</comment>
<dbReference type="GO" id="GO:0030975">
    <property type="term" value="F:thiamine binding"/>
    <property type="evidence" value="ECO:0007669"/>
    <property type="project" value="TreeGrafter"/>
</dbReference>